<sequence>MDWGREFPALQQLCSNLSIVKSKLRLLDRTPADKVECINGLNYCAGFIGHYQMNE</sequence>
<organism evidence="1">
    <name type="scientific">Pseudomonas monteilii</name>
    <dbReference type="NCBI Taxonomy" id="76759"/>
    <lineage>
        <taxon>Bacteria</taxon>
        <taxon>Pseudomonadati</taxon>
        <taxon>Pseudomonadota</taxon>
        <taxon>Gammaproteobacteria</taxon>
        <taxon>Pseudomonadales</taxon>
        <taxon>Pseudomonadaceae</taxon>
        <taxon>Pseudomonas</taxon>
    </lineage>
</organism>
<keyword evidence="1" id="KW-0614">Plasmid</keyword>
<dbReference type="EMBL" id="MN310371">
    <property type="protein sequence ID" value="QFX76266.1"/>
    <property type="molecule type" value="Genomic_DNA"/>
</dbReference>
<dbReference type="AlphaFoldDB" id="A0A6B7PVV9"/>
<reference evidence="1" key="1">
    <citation type="submission" date="2019-08" db="EMBL/GenBank/DDBJ databases">
        <authorList>
            <person name="Zhou D."/>
            <person name="Chen F."/>
        </authorList>
    </citation>
    <scope>NUCLEOTIDE SEQUENCE</scope>
    <source>
        <strain evidence="1">QJ20133</strain>
        <plasmid evidence="1">pJ20133-VIM</plasmid>
    </source>
</reference>
<evidence type="ECO:0000313" key="1">
    <source>
        <dbReference type="EMBL" id="QFX76266.1"/>
    </source>
</evidence>
<name>A0A6B7PVV9_9PSED</name>
<accession>A0A6B7PVV9</accession>
<geneLocation type="plasmid" evidence="1">
    <name>pJ20133-VIM</name>
</geneLocation>
<proteinExistence type="predicted"/>
<protein>
    <submittedName>
        <fullName evidence="1">Uncharacterized protein</fullName>
    </submittedName>
</protein>